<reference evidence="2 3" key="1">
    <citation type="submission" date="2022-04" db="EMBL/GenBank/DDBJ databases">
        <title>Positive selection, recombination, and allopatry shape intraspecific diversity of widespread and dominant cyanobacteria.</title>
        <authorList>
            <person name="Wei J."/>
            <person name="Shu W."/>
            <person name="Hu C."/>
        </authorList>
    </citation>
    <scope>NUCLEOTIDE SEQUENCE [LARGE SCALE GENOMIC DNA]</scope>
    <source>
        <strain evidence="2 3">GB2-A4</strain>
    </source>
</reference>
<dbReference type="InterPro" id="IPR001173">
    <property type="entry name" value="Glyco_trans_2-like"/>
</dbReference>
<name>A0ABV0JBE0_9CYAN</name>
<dbReference type="RefSeq" id="WP_190432188.1">
    <property type="nucleotide sequence ID" value="NZ_JAMPKM010000012.1"/>
</dbReference>
<proteinExistence type="predicted"/>
<protein>
    <submittedName>
        <fullName evidence="2">Hormogonium polysaccharide biosynthesis glycosyltransferase HpsE</fullName>
    </submittedName>
</protein>
<dbReference type="NCBIfam" id="NF038302">
    <property type="entry name" value="EPS_HpsE"/>
    <property type="match status" value="1"/>
</dbReference>
<dbReference type="InterPro" id="IPR029044">
    <property type="entry name" value="Nucleotide-diphossugar_trans"/>
</dbReference>
<comment type="caution">
    <text evidence="2">The sequence shown here is derived from an EMBL/GenBank/DDBJ whole genome shotgun (WGS) entry which is preliminary data.</text>
</comment>
<dbReference type="SUPFAM" id="SSF53448">
    <property type="entry name" value="Nucleotide-diphospho-sugar transferases"/>
    <property type="match status" value="1"/>
</dbReference>
<accession>A0ABV0JBE0</accession>
<dbReference type="PANTHER" id="PTHR43685:SF3">
    <property type="entry name" value="SLR2126 PROTEIN"/>
    <property type="match status" value="1"/>
</dbReference>
<sequence>MDVTIAIPTYNGADRLPLILERLRSQTAAESIRWEIIIVDNNSTDGTAAVVQQYQANWSHPYPLKYCFEPEQGAAFARQRAIREAQGELVGFLDDDNLPTAEWLAAAYEFAQTHPQAGAYGGQIYGDYEVEPPANFEKIQAFLAIRQRGPNPNLYEPERISLPPAASLVVRRQAWLEHVPQRPALSGKVRGCMVQGDDYEPLLYLHKAGWEIWYNPAMQTYHQIPHWRLERPYLTELARGCGLATCELRLIYTADAQKPWIMARTFLGNSRRAVMHVLKYRQRVKTDLIAACELEFFLGSLMSPFYYLRKNLQAKAAPSPLQTPSGSN</sequence>
<evidence type="ECO:0000313" key="3">
    <source>
        <dbReference type="Proteomes" id="UP001464891"/>
    </source>
</evidence>
<dbReference type="EMBL" id="JAMPKM010000012">
    <property type="protein sequence ID" value="MEP0819104.1"/>
    <property type="molecule type" value="Genomic_DNA"/>
</dbReference>
<evidence type="ECO:0000259" key="1">
    <source>
        <dbReference type="Pfam" id="PF00535"/>
    </source>
</evidence>
<dbReference type="Proteomes" id="UP001464891">
    <property type="component" value="Unassembled WGS sequence"/>
</dbReference>
<dbReference type="PANTHER" id="PTHR43685">
    <property type="entry name" value="GLYCOSYLTRANSFERASE"/>
    <property type="match status" value="1"/>
</dbReference>
<organism evidence="2 3">
    <name type="scientific">Trichocoleus desertorum GB2-A4</name>
    <dbReference type="NCBI Taxonomy" id="2933944"/>
    <lineage>
        <taxon>Bacteria</taxon>
        <taxon>Bacillati</taxon>
        <taxon>Cyanobacteriota</taxon>
        <taxon>Cyanophyceae</taxon>
        <taxon>Leptolyngbyales</taxon>
        <taxon>Trichocoleusaceae</taxon>
        <taxon>Trichocoleus</taxon>
    </lineage>
</organism>
<dbReference type="Gene3D" id="3.90.550.10">
    <property type="entry name" value="Spore Coat Polysaccharide Biosynthesis Protein SpsA, Chain A"/>
    <property type="match status" value="1"/>
</dbReference>
<evidence type="ECO:0000313" key="2">
    <source>
        <dbReference type="EMBL" id="MEP0819104.1"/>
    </source>
</evidence>
<keyword evidence="3" id="KW-1185">Reference proteome</keyword>
<gene>
    <name evidence="2" type="primary">hpsE</name>
    <name evidence="2" type="ORF">NC998_18555</name>
</gene>
<feature type="domain" description="Glycosyltransferase 2-like" evidence="1">
    <location>
        <begin position="4"/>
        <end position="135"/>
    </location>
</feature>
<dbReference type="CDD" id="cd00761">
    <property type="entry name" value="Glyco_tranf_GTA_type"/>
    <property type="match status" value="1"/>
</dbReference>
<dbReference type="Pfam" id="PF00535">
    <property type="entry name" value="Glycos_transf_2"/>
    <property type="match status" value="1"/>
</dbReference>
<dbReference type="InterPro" id="IPR050834">
    <property type="entry name" value="Glycosyltransf_2"/>
</dbReference>